<evidence type="ECO:0000313" key="2">
    <source>
        <dbReference type="Proteomes" id="UP000283587"/>
    </source>
</evidence>
<keyword evidence="2" id="KW-1185">Reference proteome</keyword>
<dbReference type="AlphaFoldDB" id="A0A419A3S8"/>
<gene>
    <name evidence="1" type="ORF">D3P05_16215</name>
</gene>
<comment type="caution">
    <text evidence="1">The sequence shown here is derived from an EMBL/GenBank/DDBJ whole genome shotgun (WGS) entry which is preliminary data.</text>
</comment>
<evidence type="ECO:0000313" key="1">
    <source>
        <dbReference type="EMBL" id="RJL08413.1"/>
    </source>
</evidence>
<organism evidence="1 2">
    <name type="scientific">Paracoccus siganidrum</name>
    <dbReference type="NCBI Taxonomy" id="1276757"/>
    <lineage>
        <taxon>Bacteria</taxon>
        <taxon>Pseudomonadati</taxon>
        <taxon>Pseudomonadota</taxon>
        <taxon>Alphaproteobacteria</taxon>
        <taxon>Rhodobacterales</taxon>
        <taxon>Paracoccaceae</taxon>
        <taxon>Paracoccus</taxon>
    </lineage>
</organism>
<dbReference type="EMBL" id="QZEW01000075">
    <property type="protein sequence ID" value="RJL08413.1"/>
    <property type="molecule type" value="Genomic_DNA"/>
</dbReference>
<dbReference type="RefSeq" id="WP_119899522.1">
    <property type="nucleotide sequence ID" value="NZ_QNRC01000004.1"/>
</dbReference>
<accession>A0A419A3S8</accession>
<reference evidence="2" key="1">
    <citation type="submission" date="2018-09" db="EMBL/GenBank/DDBJ databases">
        <title>Paracoccus onubensis nov. sp. a moderate halophilic bacterium isolated from Gruta de las Maravillas (Aracena, Spain).</title>
        <authorList>
            <person name="Jurado V."/>
            <person name="Gutierrez-Patricio S."/>
            <person name="Gonzalez-Pimentel J.L."/>
            <person name="Miller A.Z."/>
            <person name="Laiz L."/>
            <person name="Saiz-Jimenez C."/>
        </authorList>
    </citation>
    <scope>NUCLEOTIDE SEQUENCE [LARGE SCALE GENOMIC DNA]</scope>
    <source>
        <strain evidence="2">DSM 26381</strain>
    </source>
</reference>
<proteinExistence type="predicted"/>
<evidence type="ECO:0008006" key="3">
    <source>
        <dbReference type="Google" id="ProtNLM"/>
    </source>
</evidence>
<name>A0A419A3S8_9RHOB</name>
<protein>
    <recommendedName>
        <fullName evidence="3">Phage tail protein</fullName>
    </recommendedName>
</protein>
<sequence length="159" mass="17061">MADVTDLAGVISTLGIFVDQSSTSTADWQYLCAINARAFNLTRAEQTTNIVATCGPGAPVEVWRQAGALDWNITGEAALELETFDFCRQWIMDAEQRNVRIVMFTGDKNDLTAHGYYQGPGVLLEYPTSQPDADNIPVANISISKGAGTLTWTAGAPSG</sequence>
<dbReference type="Proteomes" id="UP000283587">
    <property type="component" value="Unassembled WGS sequence"/>
</dbReference>